<dbReference type="STRING" id="1313296.SAMN05661091_5474"/>
<dbReference type="SMART" id="SM00388">
    <property type="entry name" value="HisKA"/>
    <property type="match status" value="1"/>
</dbReference>
<keyword evidence="6" id="KW-0808">Transferase</keyword>
<dbReference type="GO" id="GO:0005524">
    <property type="term" value="F:ATP binding"/>
    <property type="evidence" value="ECO:0007669"/>
    <property type="project" value="UniProtKB-KW"/>
</dbReference>
<dbReference type="EMBL" id="LT840184">
    <property type="protein sequence ID" value="SMF91486.1"/>
    <property type="molecule type" value="Genomic_DNA"/>
</dbReference>
<dbReference type="InterPro" id="IPR036097">
    <property type="entry name" value="HisK_dim/P_sf"/>
</dbReference>
<dbReference type="SMART" id="SM00304">
    <property type="entry name" value="HAMP"/>
    <property type="match status" value="1"/>
</dbReference>
<feature type="transmembrane region" description="Helical" evidence="13">
    <location>
        <begin position="15"/>
        <end position="41"/>
    </location>
</feature>
<evidence type="ECO:0000256" key="12">
    <source>
        <dbReference type="SAM" id="Coils"/>
    </source>
</evidence>
<evidence type="ECO:0000313" key="17">
    <source>
        <dbReference type="Proteomes" id="UP000192940"/>
    </source>
</evidence>
<dbReference type="Pfam" id="PF02518">
    <property type="entry name" value="HATPase_c"/>
    <property type="match status" value="1"/>
</dbReference>
<dbReference type="SUPFAM" id="SSF47384">
    <property type="entry name" value="Homodimeric domain of signal transducing histidine kinase"/>
    <property type="match status" value="1"/>
</dbReference>
<dbReference type="CDD" id="cd00082">
    <property type="entry name" value="HisKA"/>
    <property type="match status" value="1"/>
</dbReference>
<evidence type="ECO:0000256" key="2">
    <source>
        <dbReference type="ARBA" id="ARBA00004651"/>
    </source>
</evidence>
<keyword evidence="7" id="KW-0547">Nucleotide-binding</keyword>
<gene>
    <name evidence="16" type="ORF">SAMN05661091_5474</name>
</gene>
<keyword evidence="11 13" id="KW-0472">Membrane</keyword>
<dbReference type="InterPro" id="IPR050351">
    <property type="entry name" value="BphY/WalK/GraS-like"/>
</dbReference>
<dbReference type="InterPro" id="IPR036890">
    <property type="entry name" value="HATPase_C_sf"/>
</dbReference>
<dbReference type="InterPro" id="IPR003661">
    <property type="entry name" value="HisK_dim/P_dom"/>
</dbReference>
<comment type="subcellular location">
    <subcellularLocation>
        <location evidence="2">Cell membrane</location>
        <topology evidence="2">Multi-pass membrane protein</topology>
    </subcellularLocation>
</comment>
<dbReference type="GO" id="GO:0016036">
    <property type="term" value="P:cellular response to phosphate starvation"/>
    <property type="evidence" value="ECO:0007669"/>
    <property type="project" value="TreeGrafter"/>
</dbReference>
<proteinExistence type="predicted"/>
<keyword evidence="10" id="KW-0902">Two-component regulatory system</keyword>
<dbReference type="PRINTS" id="PR00344">
    <property type="entry name" value="BCTRLSENSOR"/>
</dbReference>
<dbReference type="GO" id="GO:0004721">
    <property type="term" value="F:phosphoprotein phosphatase activity"/>
    <property type="evidence" value="ECO:0007669"/>
    <property type="project" value="TreeGrafter"/>
</dbReference>
<dbReference type="InterPro" id="IPR003594">
    <property type="entry name" value="HATPase_dom"/>
</dbReference>
<dbReference type="InterPro" id="IPR004358">
    <property type="entry name" value="Sig_transdc_His_kin-like_C"/>
</dbReference>
<dbReference type="Gene3D" id="3.30.565.10">
    <property type="entry name" value="Histidine kinase-like ATPase, C-terminal domain"/>
    <property type="match status" value="1"/>
</dbReference>
<evidence type="ECO:0000313" key="16">
    <source>
        <dbReference type="EMBL" id="SMF91486.1"/>
    </source>
</evidence>
<dbReference type="AlphaFoldDB" id="A0A1X7HT79"/>
<keyword evidence="13" id="KW-0812">Transmembrane</keyword>
<keyword evidence="8" id="KW-0418">Kinase</keyword>
<dbReference type="GO" id="GO:0000155">
    <property type="term" value="F:phosphorelay sensor kinase activity"/>
    <property type="evidence" value="ECO:0007669"/>
    <property type="project" value="InterPro"/>
</dbReference>
<sequence length="483" mass="55527">MIRPRSIKSTFARHFSWVIVCSLLTTLVTWGLLFLLFNYFFNHDIILPANHYEGQIPVISEYVRTEGDSVISKQGQPALERLIPSEGMSYRVVSLSGDFLYGDLEFHEPLNKSDILDRLNQTFSGINQVIKYIPVQSDQGDLLGALLLGYSLKVKTANPVFSPLVTFGFLTFFLSPFLYVIIFTYIFGRRFSRKINNPLQQLLHGAERIKERDLHFSITENCSITEVNQLTIAFEEMRQELEQSIEREWKLEQERSTMFAALAHDLRTPLTIIQGHVEGLMQMNGDIREERLPQYLQVIKRNTNRASNLLQDMNTIAEIEKVSFQLNPIPMDIDEFIDDKEAEYVALCREKNITFQTELTDKRGVKPLISFDPYRIIQVLDNLVANSIRYTPHSGKILWSVELTEQQVSMAITDNGTGFHNQDLEQVFEQFYQGHARSVRQKGHSGLGLYIAKLLVQHHSGHIIAENNLHVGATVRFTFPIKK</sequence>
<comment type="catalytic activity">
    <reaction evidence="1">
        <text>ATP + protein L-histidine = ADP + protein N-phospho-L-histidine.</text>
        <dbReference type="EC" id="2.7.13.3"/>
    </reaction>
</comment>
<dbReference type="Gene3D" id="6.10.340.10">
    <property type="match status" value="1"/>
</dbReference>
<evidence type="ECO:0000259" key="15">
    <source>
        <dbReference type="PROSITE" id="PS50885"/>
    </source>
</evidence>
<feature type="domain" description="HAMP" evidence="15">
    <location>
        <begin position="193"/>
        <end position="246"/>
    </location>
</feature>
<dbReference type="CDD" id="cd06225">
    <property type="entry name" value="HAMP"/>
    <property type="match status" value="1"/>
</dbReference>
<name>A0A1X7HT79_9BACL</name>
<dbReference type="GO" id="GO:0005886">
    <property type="term" value="C:plasma membrane"/>
    <property type="evidence" value="ECO:0007669"/>
    <property type="project" value="UniProtKB-SubCell"/>
</dbReference>
<dbReference type="PANTHER" id="PTHR45453">
    <property type="entry name" value="PHOSPHATE REGULON SENSOR PROTEIN PHOR"/>
    <property type="match status" value="1"/>
</dbReference>
<evidence type="ECO:0000256" key="10">
    <source>
        <dbReference type="ARBA" id="ARBA00023012"/>
    </source>
</evidence>
<evidence type="ECO:0000256" key="4">
    <source>
        <dbReference type="ARBA" id="ARBA00022475"/>
    </source>
</evidence>
<dbReference type="Proteomes" id="UP000192940">
    <property type="component" value="Chromosome I"/>
</dbReference>
<dbReference type="FunFam" id="3.30.565.10:FF:000006">
    <property type="entry name" value="Sensor histidine kinase WalK"/>
    <property type="match status" value="1"/>
</dbReference>
<dbReference type="Pfam" id="PF00672">
    <property type="entry name" value="HAMP"/>
    <property type="match status" value="1"/>
</dbReference>
<evidence type="ECO:0000256" key="9">
    <source>
        <dbReference type="ARBA" id="ARBA00022840"/>
    </source>
</evidence>
<evidence type="ECO:0000256" key="8">
    <source>
        <dbReference type="ARBA" id="ARBA00022777"/>
    </source>
</evidence>
<evidence type="ECO:0000256" key="3">
    <source>
        <dbReference type="ARBA" id="ARBA00012438"/>
    </source>
</evidence>
<dbReference type="EC" id="2.7.13.3" evidence="3"/>
<feature type="coiled-coil region" evidence="12">
    <location>
        <begin position="227"/>
        <end position="254"/>
    </location>
</feature>
<keyword evidence="12" id="KW-0175">Coiled coil</keyword>
<dbReference type="SUPFAM" id="SSF158472">
    <property type="entry name" value="HAMP domain-like"/>
    <property type="match status" value="1"/>
</dbReference>
<evidence type="ECO:0000256" key="5">
    <source>
        <dbReference type="ARBA" id="ARBA00022553"/>
    </source>
</evidence>
<keyword evidence="17" id="KW-1185">Reference proteome</keyword>
<dbReference type="SMART" id="SM00387">
    <property type="entry name" value="HATPase_c"/>
    <property type="match status" value="1"/>
</dbReference>
<evidence type="ECO:0000259" key="14">
    <source>
        <dbReference type="PROSITE" id="PS50109"/>
    </source>
</evidence>
<dbReference type="InterPro" id="IPR005467">
    <property type="entry name" value="His_kinase_dom"/>
</dbReference>
<keyword evidence="4" id="KW-1003">Cell membrane</keyword>
<evidence type="ECO:0000256" key="7">
    <source>
        <dbReference type="ARBA" id="ARBA00022741"/>
    </source>
</evidence>
<evidence type="ECO:0000256" key="11">
    <source>
        <dbReference type="ARBA" id="ARBA00023136"/>
    </source>
</evidence>
<protein>
    <recommendedName>
        <fullName evidence="3">histidine kinase</fullName>
        <ecNumber evidence="3">2.7.13.3</ecNumber>
    </recommendedName>
</protein>
<keyword evidence="13" id="KW-1133">Transmembrane helix</keyword>
<dbReference type="InterPro" id="IPR003660">
    <property type="entry name" value="HAMP_dom"/>
</dbReference>
<reference evidence="16 17" key="1">
    <citation type="submission" date="2017-04" db="EMBL/GenBank/DDBJ databases">
        <authorList>
            <person name="Afonso C.L."/>
            <person name="Miller P.J."/>
            <person name="Scott M.A."/>
            <person name="Spackman E."/>
            <person name="Goraichik I."/>
            <person name="Dimitrov K.M."/>
            <person name="Suarez D.L."/>
            <person name="Swayne D.E."/>
        </authorList>
    </citation>
    <scope>NUCLEOTIDE SEQUENCE [LARGE SCALE GENOMIC DNA]</scope>
    <source>
        <strain evidence="16 17">N3/975</strain>
    </source>
</reference>
<feature type="domain" description="Histidine kinase" evidence="14">
    <location>
        <begin position="261"/>
        <end position="483"/>
    </location>
</feature>
<evidence type="ECO:0000256" key="1">
    <source>
        <dbReference type="ARBA" id="ARBA00000085"/>
    </source>
</evidence>
<evidence type="ECO:0000256" key="13">
    <source>
        <dbReference type="SAM" id="Phobius"/>
    </source>
</evidence>
<feature type="transmembrane region" description="Helical" evidence="13">
    <location>
        <begin position="160"/>
        <end position="187"/>
    </location>
</feature>
<dbReference type="PROSITE" id="PS50885">
    <property type="entry name" value="HAMP"/>
    <property type="match status" value="1"/>
</dbReference>
<dbReference type="RefSeq" id="WP_208916077.1">
    <property type="nucleotide sequence ID" value="NZ_LT840184.1"/>
</dbReference>
<organism evidence="16 17">
    <name type="scientific">Paenibacillus uliginis N3/975</name>
    <dbReference type="NCBI Taxonomy" id="1313296"/>
    <lineage>
        <taxon>Bacteria</taxon>
        <taxon>Bacillati</taxon>
        <taxon>Bacillota</taxon>
        <taxon>Bacilli</taxon>
        <taxon>Bacillales</taxon>
        <taxon>Paenibacillaceae</taxon>
        <taxon>Paenibacillus</taxon>
    </lineage>
</organism>
<dbReference type="PANTHER" id="PTHR45453:SF1">
    <property type="entry name" value="PHOSPHATE REGULON SENSOR PROTEIN PHOR"/>
    <property type="match status" value="1"/>
</dbReference>
<dbReference type="Gene3D" id="1.10.287.130">
    <property type="match status" value="1"/>
</dbReference>
<dbReference type="PROSITE" id="PS50109">
    <property type="entry name" value="HIS_KIN"/>
    <property type="match status" value="1"/>
</dbReference>
<evidence type="ECO:0000256" key="6">
    <source>
        <dbReference type="ARBA" id="ARBA00022679"/>
    </source>
</evidence>
<accession>A0A1X7HT79</accession>
<dbReference type="Pfam" id="PF00512">
    <property type="entry name" value="HisKA"/>
    <property type="match status" value="1"/>
</dbReference>
<keyword evidence="5" id="KW-0597">Phosphoprotein</keyword>
<keyword evidence="9" id="KW-0067">ATP-binding</keyword>
<dbReference type="SUPFAM" id="SSF55874">
    <property type="entry name" value="ATPase domain of HSP90 chaperone/DNA topoisomerase II/histidine kinase"/>
    <property type="match status" value="1"/>
</dbReference>